<dbReference type="InterPro" id="IPR027409">
    <property type="entry name" value="GroEL-like_apical_dom_sf"/>
</dbReference>
<organism evidence="1 2">
    <name type="scientific">Coprinopsis marcescibilis</name>
    <name type="common">Agaric fungus</name>
    <name type="synonym">Psathyrella marcescibilis</name>
    <dbReference type="NCBI Taxonomy" id="230819"/>
    <lineage>
        <taxon>Eukaryota</taxon>
        <taxon>Fungi</taxon>
        <taxon>Dikarya</taxon>
        <taxon>Basidiomycota</taxon>
        <taxon>Agaricomycotina</taxon>
        <taxon>Agaricomycetes</taxon>
        <taxon>Agaricomycetidae</taxon>
        <taxon>Agaricales</taxon>
        <taxon>Agaricineae</taxon>
        <taxon>Psathyrellaceae</taxon>
        <taxon>Coprinopsis</taxon>
    </lineage>
</organism>
<protein>
    <submittedName>
        <fullName evidence="1">Uncharacterized protein</fullName>
    </submittedName>
</protein>
<feature type="non-terminal residue" evidence="1">
    <location>
        <position position="1"/>
    </location>
</feature>
<gene>
    <name evidence="1" type="ORF">FA15DRAFT_676704</name>
</gene>
<evidence type="ECO:0000313" key="1">
    <source>
        <dbReference type="EMBL" id="TFK16386.1"/>
    </source>
</evidence>
<keyword evidence="2" id="KW-1185">Reference proteome</keyword>
<sequence length="59" mass="6749">MRFALGYISPYFITDVKTQKVEFEKPLILLKPGEKKISLLQDILPPSKPPPAAHHRRGH</sequence>
<accession>A0A5C3K8H9</accession>
<dbReference type="Proteomes" id="UP000307440">
    <property type="component" value="Unassembled WGS sequence"/>
</dbReference>
<dbReference type="STRING" id="230819.A0A5C3K8H9"/>
<dbReference type="SUPFAM" id="SSF52029">
    <property type="entry name" value="GroEL apical domain-like"/>
    <property type="match status" value="1"/>
</dbReference>
<name>A0A5C3K8H9_COPMA</name>
<reference evidence="1 2" key="1">
    <citation type="journal article" date="2019" name="Nat. Ecol. Evol.">
        <title>Megaphylogeny resolves global patterns of mushroom evolution.</title>
        <authorList>
            <person name="Varga T."/>
            <person name="Krizsan K."/>
            <person name="Foldi C."/>
            <person name="Dima B."/>
            <person name="Sanchez-Garcia M."/>
            <person name="Sanchez-Ramirez S."/>
            <person name="Szollosi G.J."/>
            <person name="Szarkandi J.G."/>
            <person name="Papp V."/>
            <person name="Albert L."/>
            <person name="Andreopoulos W."/>
            <person name="Angelini C."/>
            <person name="Antonin V."/>
            <person name="Barry K.W."/>
            <person name="Bougher N.L."/>
            <person name="Buchanan P."/>
            <person name="Buyck B."/>
            <person name="Bense V."/>
            <person name="Catcheside P."/>
            <person name="Chovatia M."/>
            <person name="Cooper J."/>
            <person name="Damon W."/>
            <person name="Desjardin D."/>
            <person name="Finy P."/>
            <person name="Geml J."/>
            <person name="Haridas S."/>
            <person name="Hughes K."/>
            <person name="Justo A."/>
            <person name="Karasinski D."/>
            <person name="Kautmanova I."/>
            <person name="Kiss B."/>
            <person name="Kocsube S."/>
            <person name="Kotiranta H."/>
            <person name="LaButti K.M."/>
            <person name="Lechner B.E."/>
            <person name="Liimatainen K."/>
            <person name="Lipzen A."/>
            <person name="Lukacs Z."/>
            <person name="Mihaltcheva S."/>
            <person name="Morgado L.N."/>
            <person name="Niskanen T."/>
            <person name="Noordeloos M.E."/>
            <person name="Ohm R.A."/>
            <person name="Ortiz-Santana B."/>
            <person name="Ovrebo C."/>
            <person name="Racz N."/>
            <person name="Riley R."/>
            <person name="Savchenko A."/>
            <person name="Shiryaev A."/>
            <person name="Soop K."/>
            <person name="Spirin V."/>
            <person name="Szebenyi C."/>
            <person name="Tomsovsky M."/>
            <person name="Tulloss R.E."/>
            <person name="Uehling J."/>
            <person name="Grigoriev I.V."/>
            <person name="Vagvolgyi C."/>
            <person name="Papp T."/>
            <person name="Martin F.M."/>
            <person name="Miettinen O."/>
            <person name="Hibbett D.S."/>
            <person name="Nagy L.G."/>
        </authorList>
    </citation>
    <scope>NUCLEOTIDE SEQUENCE [LARGE SCALE GENOMIC DNA]</scope>
    <source>
        <strain evidence="1 2">CBS 121175</strain>
    </source>
</reference>
<dbReference type="OrthoDB" id="10542899at2759"/>
<dbReference type="Gene3D" id="3.50.7.10">
    <property type="entry name" value="GroEL"/>
    <property type="match status" value="1"/>
</dbReference>
<evidence type="ECO:0000313" key="2">
    <source>
        <dbReference type="Proteomes" id="UP000307440"/>
    </source>
</evidence>
<proteinExistence type="predicted"/>
<dbReference type="AlphaFoldDB" id="A0A5C3K8H9"/>
<dbReference type="EMBL" id="ML210871">
    <property type="protein sequence ID" value="TFK16386.1"/>
    <property type="molecule type" value="Genomic_DNA"/>
</dbReference>